<reference evidence="1" key="2">
    <citation type="submission" date="2020-08" db="EMBL/GenBank/DDBJ databases">
        <title>Plant Genome Project.</title>
        <authorList>
            <person name="Zhang R.-G."/>
        </authorList>
    </citation>
    <scope>NUCLEOTIDE SEQUENCE</scope>
    <source>
        <strain evidence="1">Huo1</strain>
        <tissue evidence="1">Leaf</tissue>
    </source>
</reference>
<dbReference type="EMBL" id="PNBA02000015">
    <property type="protein sequence ID" value="KAG6400066.1"/>
    <property type="molecule type" value="Genomic_DNA"/>
</dbReference>
<accession>A0A8X8ZCE5</accession>
<keyword evidence="3" id="KW-1185">Reference proteome</keyword>
<evidence type="ECO:0000313" key="1">
    <source>
        <dbReference type="EMBL" id="KAG6400032.1"/>
    </source>
</evidence>
<evidence type="ECO:0000313" key="2">
    <source>
        <dbReference type="EMBL" id="KAG6400066.1"/>
    </source>
</evidence>
<sequence length="104" mass="11442">MKLRLSLSAPTASLRPHRWPSVELRFRSLQSQPASPGCAAKAATVHQSALKLKGVLELDKGLLEIDARVVKLEEEPLEIEEHIVGAKMKLTKDSSADENAIRSF</sequence>
<proteinExistence type="predicted"/>
<protein>
    <submittedName>
        <fullName evidence="1">Uncharacterized protein</fullName>
    </submittedName>
</protein>
<comment type="caution">
    <text evidence="1">The sequence shown here is derived from an EMBL/GenBank/DDBJ whole genome shotgun (WGS) entry which is preliminary data.</text>
</comment>
<dbReference type="AlphaFoldDB" id="A0A8X8ZCE5"/>
<evidence type="ECO:0000313" key="3">
    <source>
        <dbReference type="Proteomes" id="UP000298416"/>
    </source>
</evidence>
<reference evidence="1" key="1">
    <citation type="submission" date="2018-01" db="EMBL/GenBank/DDBJ databases">
        <authorList>
            <person name="Mao J.F."/>
        </authorList>
    </citation>
    <scope>NUCLEOTIDE SEQUENCE</scope>
    <source>
        <strain evidence="1">Huo1</strain>
        <tissue evidence="1">Leaf</tissue>
    </source>
</reference>
<dbReference type="Proteomes" id="UP000298416">
    <property type="component" value="Unassembled WGS sequence"/>
</dbReference>
<name>A0A8X8ZCE5_SALSN</name>
<organism evidence="1">
    <name type="scientific">Salvia splendens</name>
    <name type="common">Scarlet sage</name>
    <dbReference type="NCBI Taxonomy" id="180675"/>
    <lineage>
        <taxon>Eukaryota</taxon>
        <taxon>Viridiplantae</taxon>
        <taxon>Streptophyta</taxon>
        <taxon>Embryophyta</taxon>
        <taxon>Tracheophyta</taxon>
        <taxon>Spermatophyta</taxon>
        <taxon>Magnoliopsida</taxon>
        <taxon>eudicotyledons</taxon>
        <taxon>Gunneridae</taxon>
        <taxon>Pentapetalae</taxon>
        <taxon>asterids</taxon>
        <taxon>lamiids</taxon>
        <taxon>Lamiales</taxon>
        <taxon>Lamiaceae</taxon>
        <taxon>Nepetoideae</taxon>
        <taxon>Mentheae</taxon>
        <taxon>Salviinae</taxon>
        <taxon>Salvia</taxon>
        <taxon>Salvia subgen. Calosphace</taxon>
        <taxon>core Calosphace</taxon>
    </lineage>
</organism>
<dbReference type="EMBL" id="PNBA02000015">
    <property type="protein sequence ID" value="KAG6400032.1"/>
    <property type="molecule type" value="Genomic_DNA"/>
</dbReference>
<gene>
    <name evidence="1" type="ORF">SASPL_141520</name>
    <name evidence="2" type="ORF">SASPL_141554</name>
</gene>